<feature type="transmembrane region" description="Helical" evidence="2">
    <location>
        <begin position="687"/>
        <end position="706"/>
    </location>
</feature>
<protein>
    <submittedName>
        <fullName evidence="3">DUF2339 domain-containing protein</fullName>
    </submittedName>
</protein>
<feature type="transmembrane region" description="Helical" evidence="2">
    <location>
        <begin position="190"/>
        <end position="211"/>
    </location>
</feature>
<evidence type="ECO:0000313" key="3">
    <source>
        <dbReference type="EMBL" id="MEN7549723.1"/>
    </source>
</evidence>
<feature type="transmembrane region" description="Helical" evidence="2">
    <location>
        <begin position="318"/>
        <end position="337"/>
    </location>
</feature>
<dbReference type="RefSeq" id="WP_346822501.1">
    <property type="nucleotide sequence ID" value="NZ_JBDKWZ010000010.1"/>
</dbReference>
<keyword evidence="2" id="KW-1133">Transmembrane helix</keyword>
<feature type="transmembrane region" description="Helical" evidence="2">
    <location>
        <begin position="217"/>
        <end position="237"/>
    </location>
</feature>
<keyword evidence="2" id="KW-0472">Membrane</keyword>
<evidence type="ECO:0000313" key="4">
    <source>
        <dbReference type="Proteomes" id="UP001403385"/>
    </source>
</evidence>
<proteinExistence type="predicted"/>
<feature type="transmembrane region" description="Helical" evidence="2">
    <location>
        <begin position="439"/>
        <end position="456"/>
    </location>
</feature>
<dbReference type="InterPro" id="IPR019286">
    <property type="entry name" value="DUF2339_TM"/>
</dbReference>
<feature type="transmembrane region" description="Helical" evidence="2">
    <location>
        <begin position="487"/>
        <end position="504"/>
    </location>
</feature>
<dbReference type="EMBL" id="JBDKWZ010000010">
    <property type="protein sequence ID" value="MEN7549723.1"/>
    <property type="molecule type" value="Genomic_DNA"/>
</dbReference>
<keyword evidence="2" id="KW-0812">Transmembrane</keyword>
<feature type="transmembrane region" description="Helical" evidence="2">
    <location>
        <begin position="161"/>
        <end position="178"/>
    </location>
</feature>
<evidence type="ECO:0000256" key="1">
    <source>
        <dbReference type="SAM" id="MobiDB-lite"/>
    </source>
</evidence>
<feature type="region of interest" description="Disordered" evidence="1">
    <location>
        <begin position="1"/>
        <end position="22"/>
    </location>
</feature>
<feature type="transmembrane region" description="Helical" evidence="2">
    <location>
        <begin position="617"/>
        <end position="635"/>
    </location>
</feature>
<dbReference type="Pfam" id="PF10101">
    <property type="entry name" value="DUF2339"/>
    <property type="match status" value="1"/>
</dbReference>
<accession>A0AAW9SEH3</accession>
<dbReference type="PANTHER" id="PTHR38434:SF1">
    <property type="entry name" value="BLL2549 PROTEIN"/>
    <property type="match status" value="1"/>
</dbReference>
<feature type="transmembrane region" description="Helical" evidence="2">
    <location>
        <begin position="733"/>
        <end position="752"/>
    </location>
</feature>
<feature type="transmembrane region" description="Helical" evidence="2">
    <location>
        <begin position="249"/>
        <end position="266"/>
    </location>
</feature>
<feature type="transmembrane region" description="Helical" evidence="2">
    <location>
        <begin position="785"/>
        <end position="803"/>
    </location>
</feature>
<gene>
    <name evidence="3" type="ORF">AAG747_17500</name>
</gene>
<feature type="transmembrane region" description="Helical" evidence="2">
    <location>
        <begin position="655"/>
        <end position="675"/>
    </location>
</feature>
<dbReference type="AlphaFoldDB" id="A0AAW9SEH3"/>
<keyword evidence="4" id="KW-1185">Reference proteome</keyword>
<feature type="transmembrane region" description="Helical" evidence="2">
    <location>
        <begin position="381"/>
        <end position="401"/>
    </location>
</feature>
<sequence>MEEDKNKEDSQKPREELSAEEAKKSIQEFRRLLTNYRFSHKFEDPIYASLKEDEVYKAIFEAGGFTKHEQELITRLYPSLEEMEEMRKNRSEEEREGTINWKNYENKVYVKEFLKDEAVIQEEIAQMKSQKESKKGPLLDKIPTDLPEIKKDLEEYIGENIINKVAVLIISIGVLILFRYGVSTGMVSEGLRVATGILIGGGFFGLAHYLLTQEKSYTNILVSAGTFVLYYTTLLAYEDYGWFNQTQAFVTMVLITCLCVLFAVWYNKGKLSVAALIGGYATPLLVSDGGGNYVAFFSYISALNVSMLAVAYMKRWKIIHVIATVITTCFLGGWMFLEKSTGVEVYLWFLFFTSLAYLTLTTSNLLFHDRNKKTFFKPDHSLYLLLTVLYAFSTWLSLVKLAAPTSWYAAFSIGIGMVNLAYFLVVFHRHIVNQEYINNFYLVIACAFTIPGYLLIPTVYLNTFFAVEAMVIFWLAIQLEESYLKKIAFYICLCTVASLGYTWIKTYFTPESGLEFMFNRGFWASLITCGAVMLIRLMVLDDRKTQRVAGIGRVSVIRFLGGVLLLSGYLTVFLEIVFHTEGLSGGNDLRVLLVGIFTMLYLLLFRKIIFDYELDRYIVFNASLMVLTVLSYLFFGHSSTITLRNLFLVGELPFYAYGIHYINVGLTLYLAIVLITDIRRAESYQQGSYSFVIWLLCIMGIAHATFELEHTILLVKAGIQGAKVESMLEPIRLTGWSVLWSVICLLLMFLGMKYKIKELRMISLTLFTLTIVKFFGFDIWKLDTIAQIIATILIGVVMLIVSLQYKYVKQLVNTGNLNAEADNLTDEYFSDEMLLDDEDNDEDDWEY</sequence>
<organism evidence="3 4">
    <name type="scientific">Rapidithrix thailandica</name>
    <dbReference type="NCBI Taxonomy" id="413964"/>
    <lineage>
        <taxon>Bacteria</taxon>
        <taxon>Pseudomonadati</taxon>
        <taxon>Bacteroidota</taxon>
        <taxon>Cytophagia</taxon>
        <taxon>Cytophagales</taxon>
        <taxon>Flammeovirgaceae</taxon>
        <taxon>Rapidithrix</taxon>
    </lineage>
</organism>
<dbReference type="Proteomes" id="UP001403385">
    <property type="component" value="Unassembled WGS sequence"/>
</dbReference>
<feature type="transmembrane region" description="Helical" evidence="2">
    <location>
        <begin position="759"/>
        <end position="779"/>
    </location>
</feature>
<feature type="transmembrane region" description="Helical" evidence="2">
    <location>
        <begin position="343"/>
        <end position="360"/>
    </location>
</feature>
<feature type="transmembrane region" description="Helical" evidence="2">
    <location>
        <begin position="462"/>
        <end position="480"/>
    </location>
</feature>
<feature type="transmembrane region" description="Helical" evidence="2">
    <location>
        <begin position="589"/>
        <end position="605"/>
    </location>
</feature>
<comment type="caution">
    <text evidence="3">The sequence shown here is derived from an EMBL/GenBank/DDBJ whole genome shotgun (WGS) entry which is preliminary data.</text>
</comment>
<feature type="transmembrane region" description="Helical" evidence="2">
    <location>
        <begin position="556"/>
        <end position="577"/>
    </location>
</feature>
<dbReference type="PANTHER" id="PTHR38434">
    <property type="entry name" value="BLL2549 PROTEIN"/>
    <property type="match status" value="1"/>
</dbReference>
<evidence type="ECO:0000256" key="2">
    <source>
        <dbReference type="SAM" id="Phobius"/>
    </source>
</evidence>
<feature type="transmembrane region" description="Helical" evidence="2">
    <location>
        <begin position="516"/>
        <end position="535"/>
    </location>
</feature>
<feature type="transmembrane region" description="Helical" evidence="2">
    <location>
        <begin position="407"/>
        <end position="427"/>
    </location>
</feature>
<feature type="transmembrane region" description="Helical" evidence="2">
    <location>
        <begin position="293"/>
        <end position="311"/>
    </location>
</feature>
<name>A0AAW9SEH3_9BACT</name>
<reference evidence="3 4" key="1">
    <citation type="submission" date="2024-04" db="EMBL/GenBank/DDBJ databases">
        <title>Novel genus in family Flammeovirgaceae.</title>
        <authorList>
            <person name="Nguyen T.H."/>
            <person name="Vuong T.Q."/>
            <person name="Le H."/>
            <person name="Kim S.-G."/>
        </authorList>
    </citation>
    <scope>NUCLEOTIDE SEQUENCE [LARGE SCALE GENOMIC DNA]</scope>
    <source>
        <strain evidence="3 4">JCM 23209</strain>
    </source>
</reference>